<comment type="catalytic activity">
    <reaction evidence="5">
        <text>thymidine + phosphate = 2-deoxy-alpha-D-ribose 1-phosphate + thymine</text>
        <dbReference type="Rhea" id="RHEA:16037"/>
        <dbReference type="ChEBI" id="CHEBI:17748"/>
        <dbReference type="ChEBI" id="CHEBI:17821"/>
        <dbReference type="ChEBI" id="CHEBI:43474"/>
        <dbReference type="ChEBI" id="CHEBI:57259"/>
        <dbReference type="EC" id="2.4.2.4"/>
    </reaction>
</comment>
<dbReference type="InterPro" id="IPR035902">
    <property type="entry name" value="Nuc_phospho_transferase"/>
</dbReference>
<dbReference type="InterPro" id="IPR017872">
    <property type="entry name" value="Pyrmidine_PPase_CS"/>
</dbReference>
<comment type="subunit">
    <text evidence="2">Homodimer.</text>
</comment>
<dbReference type="Pfam" id="PF07831">
    <property type="entry name" value="PYNP_C"/>
    <property type="match status" value="1"/>
</dbReference>
<dbReference type="SUPFAM" id="SSF52418">
    <property type="entry name" value="Nucleoside phosphorylase/phosphoribosyltransferase catalytic domain"/>
    <property type="match status" value="1"/>
</dbReference>
<accession>A0A222ENG5</accession>
<comment type="similarity">
    <text evidence="1">Belongs to the thymidine/pyrimidine-nucleoside phosphorylase family.</text>
</comment>
<dbReference type="FunFam" id="3.40.1030.10:FF:000003">
    <property type="entry name" value="Pyrimidine-nucleoside phosphorylase"/>
    <property type="match status" value="1"/>
</dbReference>
<dbReference type="InterPro" id="IPR018090">
    <property type="entry name" value="Pyrmidine_PPas_bac/euk"/>
</dbReference>
<evidence type="ECO:0000313" key="9">
    <source>
        <dbReference type="Proteomes" id="UP000203229"/>
    </source>
</evidence>
<dbReference type="Proteomes" id="UP000203229">
    <property type="component" value="Chromosome"/>
</dbReference>
<dbReference type="Pfam" id="PF00591">
    <property type="entry name" value="Glycos_transf_3"/>
    <property type="match status" value="1"/>
</dbReference>
<dbReference type="NCBIfam" id="NF004490">
    <property type="entry name" value="PRK05820.1"/>
    <property type="match status" value="1"/>
</dbReference>
<dbReference type="SUPFAM" id="SSF54680">
    <property type="entry name" value="Pyrimidine nucleoside phosphorylase C-terminal domain"/>
    <property type="match status" value="1"/>
</dbReference>
<dbReference type="InterPro" id="IPR017459">
    <property type="entry name" value="Glycosyl_Trfase_fam3_N_dom"/>
</dbReference>
<keyword evidence="3" id="KW-0328">Glycosyltransferase</keyword>
<dbReference type="SMART" id="SM00941">
    <property type="entry name" value="PYNP_C"/>
    <property type="match status" value="1"/>
</dbReference>
<evidence type="ECO:0000259" key="7">
    <source>
        <dbReference type="SMART" id="SM00941"/>
    </source>
</evidence>
<dbReference type="EMBL" id="CP022535">
    <property type="protein sequence ID" value="ASP28032.1"/>
    <property type="molecule type" value="Genomic_DNA"/>
</dbReference>
<sequence length="436" mass="48392">MSFISIIEKKKNKIELSEEEINFLIEGFLSSSIKDYQMSSFLMVVYFLGLTDKELFYFTKAMVNSGSVYKLKDIIGPIADKHSTGGVGDKTSLIYGPLVAKFGVKVAKISGRGLGKTGGTIDKLESCTGWTSELTESEFINNINNVGISIIGQSNEIVPADKLLYALRDVCGSVNSIPLIASSIMSKKLAIRTTSIVLDVKVGKGAFMENIEDALILANKMIIIGKHYNRDVSVMLTNMDYPLGNAIGNALEVKEAWDTLNGNGPKDLEEISILAAAITLLDNNIFDDIEVAKLNLRKVINDKSAAYLLKDFVENQNGDFNKIINFDQYFKTKFEIEIRANDDGYLVYESDKFGYLSMNLGAGRKTKKDIIDYSAGIKLHKSSGEFVKNGDLLFTMYTNINNVHQFNKMAASCFKIVKQNNNEKLVLKVISKHYNL</sequence>
<dbReference type="KEGG" id="scou:SCORR_v1c02580"/>
<dbReference type="GO" id="GO:0005829">
    <property type="term" value="C:cytosol"/>
    <property type="evidence" value="ECO:0007669"/>
    <property type="project" value="TreeGrafter"/>
</dbReference>
<dbReference type="GO" id="GO:0009032">
    <property type="term" value="F:thymidine phosphorylase activity"/>
    <property type="evidence" value="ECO:0007669"/>
    <property type="project" value="UniProtKB-EC"/>
</dbReference>
<gene>
    <name evidence="8" type="primary">deoA</name>
    <name evidence="8" type="ORF">SCORR_v1c02580</name>
</gene>
<reference evidence="8 9" key="1">
    <citation type="submission" date="2017-07" db="EMBL/GenBank/DDBJ databases">
        <title>Complete genome sequence of Spiroplasma corruscae EC-1 (DSM 19793).</title>
        <authorList>
            <person name="Tsai Y.-M."/>
            <person name="Lo W.-S."/>
            <person name="Kuo C.-H."/>
        </authorList>
    </citation>
    <scope>NUCLEOTIDE SEQUENCE [LARGE SCALE GENOMIC DNA]</scope>
    <source>
        <strain evidence="8 9">EC-1</strain>
    </source>
</reference>
<protein>
    <submittedName>
        <fullName evidence="8">Thymidine phosphorylase</fullName>
    </submittedName>
</protein>
<dbReference type="Gene3D" id="3.90.1170.30">
    <property type="entry name" value="Pyrimidine nucleoside phosphorylase-like, C-terminal domain"/>
    <property type="match status" value="1"/>
</dbReference>
<dbReference type="InterPro" id="IPR036320">
    <property type="entry name" value="Glycosyl_Trfase_fam3_N_dom_sf"/>
</dbReference>
<dbReference type="OrthoDB" id="9763887at2"/>
<evidence type="ECO:0000256" key="3">
    <source>
        <dbReference type="ARBA" id="ARBA00022676"/>
    </source>
</evidence>
<dbReference type="RefSeq" id="WP_094048399.1">
    <property type="nucleotide sequence ID" value="NZ_CP022535.1"/>
</dbReference>
<dbReference type="Pfam" id="PF02885">
    <property type="entry name" value="Glycos_trans_3N"/>
    <property type="match status" value="1"/>
</dbReference>
<dbReference type="SUPFAM" id="SSF47648">
    <property type="entry name" value="Nucleoside phosphorylase/phosphoribosyltransferase N-terminal domain"/>
    <property type="match status" value="1"/>
</dbReference>
<dbReference type="Gene3D" id="3.40.1030.10">
    <property type="entry name" value="Nucleoside phosphorylase/phosphoribosyltransferase catalytic domain"/>
    <property type="match status" value="1"/>
</dbReference>
<dbReference type="NCBIfam" id="TIGR02644">
    <property type="entry name" value="Y_phosphoryl"/>
    <property type="match status" value="1"/>
</dbReference>
<dbReference type="InterPro" id="IPR036566">
    <property type="entry name" value="PYNP-like_C_sf"/>
</dbReference>
<dbReference type="Gene3D" id="1.20.970.10">
    <property type="entry name" value="Transferase, Pyrimidine Nucleoside Phosphorylase, Chain C"/>
    <property type="match status" value="1"/>
</dbReference>
<evidence type="ECO:0000256" key="2">
    <source>
        <dbReference type="ARBA" id="ARBA00011738"/>
    </source>
</evidence>
<proteinExistence type="inferred from homology"/>
<dbReference type="PIRSF" id="PIRSF000478">
    <property type="entry name" value="TP_PyNP"/>
    <property type="match status" value="1"/>
</dbReference>
<dbReference type="GO" id="GO:0006213">
    <property type="term" value="P:pyrimidine nucleoside metabolic process"/>
    <property type="evidence" value="ECO:0007669"/>
    <property type="project" value="InterPro"/>
</dbReference>
<dbReference type="InterPro" id="IPR000053">
    <property type="entry name" value="Thymidine/pyrmidine_PPase"/>
</dbReference>
<comment type="function">
    <text evidence="6">The enzymes which catalyze the reversible phosphorolysis of pyrimidine nucleosides are involved in the degradation of these compounds and in their utilization as carbon and energy sources, or in the rescue of pyrimidine bases for nucleotide synthesis.</text>
</comment>
<evidence type="ECO:0000256" key="6">
    <source>
        <dbReference type="ARBA" id="ARBA00056338"/>
    </source>
</evidence>
<dbReference type="PROSITE" id="PS00647">
    <property type="entry name" value="THYMID_PHOSPHORYLASE"/>
    <property type="match status" value="1"/>
</dbReference>
<keyword evidence="9" id="KW-1185">Reference proteome</keyword>
<dbReference type="PANTHER" id="PTHR10515">
    <property type="entry name" value="THYMIDINE PHOSPHORYLASE"/>
    <property type="match status" value="1"/>
</dbReference>
<feature type="domain" description="Pyrimidine nucleoside phosphorylase C-terminal" evidence="7">
    <location>
        <begin position="345"/>
        <end position="417"/>
    </location>
</feature>
<organism evidence="8 9">
    <name type="scientific">Spiroplasma corruscae</name>
    <dbReference type="NCBI Taxonomy" id="216934"/>
    <lineage>
        <taxon>Bacteria</taxon>
        <taxon>Bacillati</taxon>
        <taxon>Mycoplasmatota</taxon>
        <taxon>Mollicutes</taxon>
        <taxon>Entomoplasmatales</taxon>
        <taxon>Spiroplasmataceae</taxon>
        <taxon>Spiroplasma</taxon>
    </lineage>
</organism>
<dbReference type="GO" id="GO:0006206">
    <property type="term" value="P:pyrimidine nucleobase metabolic process"/>
    <property type="evidence" value="ECO:0007669"/>
    <property type="project" value="InterPro"/>
</dbReference>
<dbReference type="InterPro" id="IPR013102">
    <property type="entry name" value="PYNP_C"/>
</dbReference>
<dbReference type="AlphaFoldDB" id="A0A222ENG5"/>
<name>A0A222ENG5_9MOLU</name>
<dbReference type="PANTHER" id="PTHR10515:SF0">
    <property type="entry name" value="THYMIDINE PHOSPHORYLASE"/>
    <property type="match status" value="1"/>
</dbReference>
<evidence type="ECO:0000313" key="8">
    <source>
        <dbReference type="EMBL" id="ASP28032.1"/>
    </source>
</evidence>
<evidence type="ECO:0000256" key="4">
    <source>
        <dbReference type="ARBA" id="ARBA00022679"/>
    </source>
</evidence>
<dbReference type="InterPro" id="IPR000312">
    <property type="entry name" value="Glycosyl_Trfase_fam3"/>
</dbReference>
<dbReference type="GO" id="GO:0004645">
    <property type="term" value="F:1,4-alpha-oligoglucan phosphorylase activity"/>
    <property type="evidence" value="ECO:0007669"/>
    <property type="project" value="InterPro"/>
</dbReference>
<evidence type="ECO:0000256" key="1">
    <source>
        <dbReference type="ARBA" id="ARBA00006915"/>
    </source>
</evidence>
<keyword evidence="4" id="KW-0808">Transferase</keyword>
<evidence type="ECO:0000256" key="5">
    <source>
        <dbReference type="ARBA" id="ARBA00048550"/>
    </source>
</evidence>